<name>A0ABW5G0Q0_9PSEU</name>
<keyword evidence="6 10" id="KW-0472">Membrane</keyword>
<protein>
    <recommendedName>
        <fullName evidence="7">peptidoglycan glycosyltransferase</fullName>
        <ecNumber evidence="7">2.4.99.28</ecNumber>
    </recommendedName>
</protein>
<evidence type="ECO:0000256" key="5">
    <source>
        <dbReference type="ARBA" id="ARBA00022989"/>
    </source>
</evidence>
<evidence type="ECO:0000313" key="12">
    <source>
        <dbReference type="Proteomes" id="UP001597417"/>
    </source>
</evidence>
<sequence>MRLLSGPPRRTELALLGFALVVITAGMVLTDSHEPGDLVGSGLLLVVVFAVLCGAAHVAIRFFAPDADPLPLPCVALLNGIGLIMIHRIDQAYAYDAKQDGEPIPGQDAPRQLIWVAVAIVMFALVLFKVRDHRKLSNYTYVAGVLGLGLLVLPGVLPASLSEVNGAKLWLRLGPFSLQPGEFSKILIIVFASGFLVAKHHLFASAGKRFLGMELPRARDLGPLLVTWLASVSVVTFEKELGAALLFFGVALFMIYIATQRVSWILVGLALFVVGCVAAYYLFGHIRQRVSTWADPLGTYDRPGGGYQVSQSLFGLGTGGLTGTGLGQGRPDLVPFSSTDFISGAIGEELGTVGLLVMLLLYLMVTMRGLRAAMLVEDSYGKLLAAGLSCSLALQVFVVVGGVTGLIPLAGMTMPFLSYGGSSLLSNYLILALLLRVSSAAAKESAPPPPPPPKAAPLPQASTVLVNRPPSTS</sequence>
<dbReference type="EMBL" id="JBHUKR010000021">
    <property type="protein sequence ID" value="MFD2420858.1"/>
    <property type="molecule type" value="Genomic_DNA"/>
</dbReference>
<feature type="transmembrane region" description="Helical" evidence="10">
    <location>
        <begin position="12"/>
        <end position="30"/>
    </location>
</feature>
<proteinExistence type="predicted"/>
<comment type="pathway">
    <text evidence="2">Cell wall biogenesis; peptidoglycan biosynthesis.</text>
</comment>
<evidence type="ECO:0000256" key="4">
    <source>
        <dbReference type="ARBA" id="ARBA00022960"/>
    </source>
</evidence>
<dbReference type="Pfam" id="PF01098">
    <property type="entry name" value="FTSW_RODA_SPOVE"/>
    <property type="match status" value="1"/>
</dbReference>
<feature type="transmembrane region" description="Helical" evidence="10">
    <location>
        <begin position="109"/>
        <end position="128"/>
    </location>
</feature>
<feature type="transmembrane region" description="Helical" evidence="10">
    <location>
        <begin position="416"/>
        <end position="435"/>
    </location>
</feature>
<feature type="region of interest" description="Disordered" evidence="9">
    <location>
        <begin position="442"/>
        <end position="473"/>
    </location>
</feature>
<comment type="catalytic activity">
    <reaction evidence="8">
        <text>[GlcNAc-(1-&gt;4)-Mur2Ac(oyl-L-Ala-gamma-D-Glu-L-Lys-D-Ala-D-Ala)](n)-di-trans,octa-cis-undecaprenyl diphosphate + beta-D-GlcNAc-(1-&gt;4)-Mur2Ac(oyl-L-Ala-gamma-D-Glu-L-Lys-D-Ala-D-Ala)-di-trans,octa-cis-undecaprenyl diphosphate = [GlcNAc-(1-&gt;4)-Mur2Ac(oyl-L-Ala-gamma-D-Glu-L-Lys-D-Ala-D-Ala)](n+1)-di-trans,octa-cis-undecaprenyl diphosphate + di-trans,octa-cis-undecaprenyl diphosphate + H(+)</text>
        <dbReference type="Rhea" id="RHEA:23708"/>
        <dbReference type="Rhea" id="RHEA-COMP:9602"/>
        <dbReference type="Rhea" id="RHEA-COMP:9603"/>
        <dbReference type="ChEBI" id="CHEBI:15378"/>
        <dbReference type="ChEBI" id="CHEBI:58405"/>
        <dbReference type="ChEBI" id="CHEBI:60033"/>
        <dbReference type="ChEBI" id="CHEBI:78435"/>
        <dbReference type="EC" id="2.4.99.28"/>
    </reaction>
</comment>
<dbReference type="InterPro" id="IPR001182">
    <property type="entry name" value="FtsW/RodA"/>
</dbReference>
<dbReference type="RefSeq" id="WP_378269134.1">
    <property type="nucleotide sequence ID" value="NZ_JBHUKR010000021.1"/>
</dbReference>
<dbReference type="EC" id="2.4.99.28" evidence="7"/>
<dbReference type="PANTHER" id="PTHR30474">
    <property type="entry name" value="CELL CYCLE PROTEIN"/>
    <property type="match status" value="1"/>
</dbReference>
<feature type="transmembrane region" description="Helical" evidence="10">
    <location>
        <begin position="264"/>
        <end position="283"/>
    </location>
</feature>
<dbReference type="PROSITE" id="PS00428">
    <property type="entry name" value="FTSW_RODA_SPOVE"/>
    <property type="match status" value="1"/>
</dbReference>
<evidence type="ECO:0000256" key="10">
    <source>
        <dbReference type="SAM" id="Phobius"/>
    </source>
</evidence>
<keyword evidence="5 10" id="KW-1133">Transmembrane helix</keyword>
<dbReference type="PANTHER" id="PTHR30474:SF3">
    <property type="entry name" value="PEPTIDOGLYCAN GLYCOSYLTRANSFERASE RODA"/>
    <property type="match status" value="1"/>
</dbReference>
<evidence type="ECO:0000256" key="6">
    <source>
        <dbReference type="ARBA" id="ARBA00023136"/>
    </source>
</evidence>
<reference evidence="12" key="1">
    <citation type="journal article" date="2019" name="Int. J. Syst. Evol. Microbiol.">
        <title>The Global Catalogue of Microorganisms (GCM) 10K type strain sequencing project: providing services to taxonomists for standard genome sequencing and annotation.</title>
        <authorList>
            <consortium name="The Broad Institute Genomics Platform"/>
            <consortium name="The Broad Institute Genome Sequencing Center for Infectious Disease"/>
            <person name="Wu L."/>
            <person name="Ma J."/>
        </authorList>
    </citation>
    <scope>NUCLEOTIDE SEQUENCE [LARGE SCALE GENOMIC DNA]</scope>
    <source>
        <strain evidence="12">CGMCC 4.7645</strain>
    </source>
</reference>
<gene>
    <name evidence="11" type="ORF">ACFSXZ_31465</name>
</gene>
<feature type="transmembrane region" description="Helical" evidence="10">
    <location>
        <begin position="241"/>
        <end position="257"/>
    </location>
</feature>
<feature type="transmembrane region" description="Helical" evidence="10">
    <location>
        <begin position="341"/>
        <end position="363"/>
    </location>
</feature>
<keyword evidence="12" id="KW-1185">Reference proteome</keyword>
<feature type="transmembrane region" description="Helical" evidence="10">
    <location>
        <begin position="70"/>
        <end position="89"/>
    </location>
</feature>
<comment type="caution">
    <text evidence="11">The sequence shown here is derived from an EMBL/GenBank/DDBJ whole genome shotgun (WGS) entry which is preliminary data.</text>
</comment>
<dbReference type="Proteomes" id="UP001597417">
    <property type="component" value="Unassembled WGS sequence"/>
</dbReference>
<feature type="transmembrane region" description="Helical" evidence="10">
    <location>
        <begin position="42"/>
        <end position="63"/>
    </location>
</feature>
<evidence type="ECO:0000256" key="9">
    <source>
        <dbReference type="SAM" id="MobiDB-lite"/>
    </source>
</evidence>
<evidence type="ECO:0000256" key="8">
    <source>
        <dbReference type="ARBA" id="ARBA00049902"/>
    </source>
</evidence>
<organism evidence="11 12">
    <name type="scientific">Amycolatopsis pigmentata</name>
    <dbReference type="NCBI Taxonomy" id="450801"/>
    <lineage>
        <taxon>Bacteria</taxon>
        <taxon>Bacillati</taxon>
        <taxon>Actinomycetota</taxon>
        <taxon>Actinomycetes</taxon>
        <taxon>Pseudonocardiales</taxon>
        <taxon>Pseudonocardiaceae</taxon>
        <taxon>Amycolatopsis</taxon>
    </lineage>
</organism>
<keyword evidence="3 10" id="KW-0812">Transmembrane</keyword>
<accession>A0ABW5G0Q0</accession>
<feature type="compositionally biased region" description="Polar residues" evidence="9">
    <location>
        <begin position="463"/>
        <end position="473"/>
    </location>
</feature>
<evidence type="ECO:0000313" key="11">
    <source>
        <dbReference type="EMBL" id="MFD2420858.1"/>
    </source>
</evidence>
<evidence type="ECO:0000256" key="1">
    <source>
        <dbReference type="ARBA" id="ARBA00004141"/>
    </source>
</evidence>
<feature type="transmembrane region" description="Helical" evidence="10">
    <location>
        <begin position="383"/>
        <end position="410"/>
    </location>
</feature>
<dbReference type="InterPro" id="IPR018365">
    <property type="entry name" value="Cell_cycle_FtsW-rel_CS"/>
</dbReference>
<feature type="transmembrane region" description="Helical" evidence="10">
    <location>
        <begin position="181"/>
        <end position="198"/>
    </location>
</feature>
<evidence type="ECO:0000256" key="3">
    <source>
        <dbReference type="ARBA" id="ARBA00022692"/>
    </source>
</evidence>
<evidence type="ECO:0000256" key="7">
    <source>
        <dbReference type="ARBA" id="ARBA00044770"/>
    </source>
</evidence>
<feature type="transmembrane region" description="Helical" evidence="10">
    <location>
        <begin position="140"/>
        <end position="161"/>
    </location>
</feature>
<evidence type="ECO:0000256" key="2">
    <source>
        <dbReference type="ARBA" id="ARBA00004752"/>
    </source>
</evidence>
<feature type="compositionally biased region" description="Pro residues" evidence="9">
    <location>
        <begin position="446"/>
        <end position="456"/>
    </location>
</feature>
<comment type="subcellular location">
    <subcellularLocation>
        <location evidence="1">Membrane</location>
        <topology evidence="1">Multi-pass membrane protein</topology>
    </subcellularLocation>
</comment>
<keyword evidence="4" id="KW-0133">Cell shape</keyword>